<dbReference type="EMBL" id="KZ613740">
    <property type="protein sequence ID" value="PMD67214.1"/>
    <property type="molecule type" value="Genomic_DNA"/>
</dbReference>
<reference evidence="1 2" key="1">
    <citation type="submission" date="2016-04" db="EMBL/GenBank/DDBJ databases">
        <title>A degradative enzymes factory behind the ericoid mycorrhizal symbiosis.</title>
        <authorList>
            <consortium name="DOE Joint Genome Institute"/>
            <person name="Martino E."/>
            <person name="Morin E."/>
            <person name="Grelet G."/>
            <person name="Kuo A."/>
            <person name="Kohler A."/>
            <person name="Daghino S."/>
            <person name="Barry K."/>
            <person name="Choi C."/>
            <person name="Cichocki N."/>
            <person name="Clum A."/>
            <person name="Copeland A."/>
            <person name="Hainaut M."/>
            <person name="Haridas S."/>
            <person name="Labutti K."/>
            <person name="Lindquist E."/>
            <person name="Lipzen A."/>
            <person name="Khouja H.-R."/>
            <person name="Murat C."/>
            <person name="Ohm R."/>
            <person name="Olson A."/>
            <person name="Spatafora J."/>
            <person name="Veneault-Fourrey C."/>
            <person name="Henrissat B."/>
            <person name="Grigoriev I."/>
            <person name="Martin F."/>
            <person name="Perotto S."/>
        </authorList>
    </citation>
    <scope>NUCLEOTIDE SEQUENCE [LARGE SCALE GENOMIC DNA]</scope>
    <source>
        <strain evidence="1 2">E</strain>
    </source>
</reference>
<dbReference type="Proteomes" id="UP000235371">
    <property type="component" value="Unassembled WGS sequence"/>
</dbReference>
<evidence type="ECO:0000313" key="1">
    <source>
        <dbReference type="EMBL" id="PMD67214.1"/>
    </source>
</evidence>
<protein>
    <submittedName>
        <fullName evidence="1">Uncharacterized protein</fullName>
    </submittedName>
</protein>
<dbReference type="AlphaFoldDB" id="A0A2J6TVZ8"/>
<dbReference type="RefSeq" id="XP_024744118.1">
    <property type="nucleotide sequence ID" value="XM_024878922.1"/>
</dbReference>
<proteinExistence type="predicted"/>
<dbReference type="InParanoid" id="A0A2J6TVZ8"/>
<organism evidence="1 2">
    <name type="scientific">Hyaloscypha bicolor E</name>
    <dbReference type="NCBI Taxonomy" id="1095630"/>
    <lineage>
        <taxon>Eukaryota</taxon>
        <taxon>Fungi</taxon>
        <taxon>Dikarya</taxon>
        <taxon>Ascomycota</taxon>
        <taxon>Pezizomycotina</taxon>
        <taxon>Leotiomycetes</taxon>
        <taxon>Helotiales</taxon>
        <taxon>Hyaloscyphaceae</taxon>
        <taxon>Hyaloscypha</taxon>
        <taxon>Hyaloscypha bicolor</taxon>
    </lineage>
</organism>
<gene>
    <name evidence="1" type="ORF">K444DRAFT_606139</name>
</gene>
<sequence>MVDLLSPFSSPIKQWIPPPPDLLRDTRDLSPRSLARLCGYAGPLIHTELSEMSVTPATSHQLASRKPSLHQWGDRCHFAMSHLWLKLAAARITEDPHLPSPCRFDHWEKSLSALSLCGWVENNYQ</sequence>
<name>A0A2J6TVZ8_9HELO</name>
<keyword evidence="2" id="KW-1185">Reference proteome</keyword>
<evidence type="ECO:0000313" key="2">
    <source>
        <dbReference type="Proteomes" id="UP000235371"/>
    </source>
</evidence>
<accession>A0A2J6TVZ8</accession>
<dbReference type="GeneID" id="36586999"/>